<evidence type="ECO:0000256" key="2">
    <source>
        <dbReference type="ARBA" id="ARBA00022676"/>
    </source>
</evidence>
<accession>A0A1I5W607</accession>
<dbReference type="PANTHER" id="PTHR43630">
    <property type="entry name" value="POLY-BETA-1,6-N-ACETYL-D-GLUCOSAMINE SYNTHASE"/>
    <property type="match status" value="1"/>
</dbReference>
<keyword evidence="2" id="KW-0328">Glycosyltransferase</keyword>
<dbReference type="InterPro" id="IPR029044">
    <property type="entry name" value="Nucleotide-diphossugar_trans"/>
</dbReference>
<gene>
    <name evidence="5" type="ORF">SAMN05518683_1195</name>
</gene>
<dbReference type="Pfam" id="PF13641">
    <property type="entry name" value="Glyco_tranf_2_3"/>
    <property type="match status" value="1"/>
</dbReference>
<evidence type="ECO:0000313" key="6">
    <source>
        <dbReference type="Proteomes" id="UP000198892"/>
    </source>
</evidence>
<keyword evidence="6" id="KW-1185">Reference proteome</keyword>
<dbReference type="CDD" id="cd06423">
    <property type="entry name" value="CESA_like"/>
    <property type="match status" value="1"/>
</dbReference>
<organism evidence="5 6">
    <name type="scientific">Salibacterium halotolerans</name>
    <dbReference type="NCBI Taxonomy" id="1884432"/>
    <lineage>
        <taxon>Bacteria</taxon>
        <taxon>Bacillati</taxon>
        <taxon>Bacillota</taxon>
        <taxon>Bacilli</taxon>
        <taxon>Bacillales</taxon>
        <taxon>Bacillaceae</taxon>
    </lineage>
</organism>
<dbReference type="EMBL" id="FOXD01000019">
    <property type="protein sequence ID" value="SFQ15091.1"/>
    <property type="molecule type" value="Genomic_DNA"/>
</dbReference>
<sequence>MVRDLLLIYGIFAIYYVITINTIYFGIIMFSFRKIFRIMKETFYSKYDFLSGSKHMPPISILVPAFNEELTIKENVQSLLALHYPEHEVIVVNDGSGDNTTKVLIDEFRLNYYKPIPAEQNTLPTAEVKGVYYNPEFPKLYLIDKENGGKADSLNVGINFSNYPLVSSIDADSLLENDALIRIARKYMENPEEYVAIGGNVRIANGCSIAYGMVQKVRLPKKLLPMLQTVEYVKAFLGGRIGWSDINGLIIVSGAFGVFRKDYVLKIGGYRGGYPGEDMNIIMKLHQYMLDHKLPYKIDFCPDAVCWTQAPDTFKILGSQRKRWGRGNLKNMLELGTQMFMRPRYKVMGWLTVPYNIIFETLSPYFRITGFLALVGYSLIDMTAWNIVAIFMLINVLYGTLIGMGSLLIEELAFRRFPRIRDYFKMVLYTILMFFGYRQLGILWRFLGHIQFFRKNNSWGTMTRTSWNEDEKKEEAA</sequence>
<comment type="similarity">
    <text evidence="1">Belongs to the glycosyltransferase 2 family.</text>
</comment>
<proteinExistence type="inferred from homology"/>
<dbReference type="GO" id="GO:0016757">
    <property type="term" value="F:glycosyltransferase activity"/>
    <property type="evidence" value="ECO:0007669"/>
    <property type="project" value="UniProtKB-KW"/>
</dbReference>
<evidence type="ECO:0000256" key="4">
    <source>
        <dbReference type="SAM" id="Phobius"/>
    </source>
</evidence>
<keyword evidence="4" id="KW-1133">Transmembrane helix</keyword>
<dbReference type="AlphaFoldDB" id="A0A1I5W607"/>
<keyword evidence="4" id="KW-0812">Transmembrane</keyword>
<dbReference type="Proteomes" id="UP000198892">
    <property type="component" value="Unassembled WGS sequence"/>
</dbReference>
<feature type="transmembrane region" description="Helical" evidence="4">
    <location>
        <begin position="387"/>
        <end position="414"/>
    </location>
</feature>
<keyword evidence="4" id="KW-0472">Membrane</keyword>
<feature type="transmembrane region" description="Helical" evidence="4">
    <location>
        <begin position="347"/>
        <end position="367"/>
    </location>
</feature>
<dbReference type="STRING" id="1884432.SAMN05518683_1195"/>
<evidence type="ECO:0000256" key="3">
    <source>
        <dbReference type="ARBA" id="ARBA00022679"/>
    </source>
</evidence>
<evidence type="ECO:0000256" key="1">
    <source>
        <dbReference type="ARBA" id="ARBA00006739"/>
    </source>
</evidence>
<reference evidence="6" key="1">
    <citation type="submission" date="2016-10" db="EMBL/GenBank/DDBJ databases">
        <authorList>
            <person name="Varghese N."/>
            <person name="Submissions S."/>
        </authorList>
    </citation>
    <scope>NUCLEOTIDE SEQUENCE [LARGE SCALE GENOMIC DNA]</scope>
    <source>
        <strain evidence="6">S7</strain>
    </source>
</reference>
<dbReference type="SUPFAM" id="SSF53448">
    <property type="entry name" value="Nucleotide-diphospho-sugar transferases"/>
    <property type="match status" value="1"/>
</dbReference>
<dbReference type="PANTHER" id="PTHR43630:SF1">
    <property type="entry name" value="POLY-BETA-1,6-N-ACETYL-D-GLUCOSAMINE SYNTHASE"/>
    <property type="match status" value="1"/>
</dbReference>
<feature type="transmembrane region" description="Helical" evidence="4">
    <location>
        <begin position="426"/>
        <end position="447"/>
    </location>
</feature>
<dbReference type="Gene3D" id="3.90.550.10">
    <property type="entry name" value="Spore Coat Polysaccharide Biosynthesis Protein SpsA, Chain A"/>
    <property type="match status" value="1"/>
</dbReference>
<keyword evidence="3 5" id="KW-0808">Transferase</keyword>
<feature type="transmembrane region" description="Helical" evidence="4">
    <location>
        <begin position="6"/>
        <end position="30"/>
    </location>
</feature>
<name>A0A1I5W607_9BACI</name>
<evidence type="ECO:0000313" key="5">
    <source>
        <dbReference type="EMBL" id="SFQ15091.1"/>
    </source>
</evidence>
<protein>
    <submittedName>
        <fullName evidence="5">Glycosyltransferase, catalytic subunit of cellulose synthase and poly-beta-1,6-N-acetylglucosamine synthase</fullName>
    </submittedName>
</protein>